<organism evidence="7 8">
    <name type="scientific">Collimonas rhizosphaerae</name>
    <dbReference type="NCBI Taxonomy" id="3126357"/>
    <lineage>
        <taxon>Bacteria</taxon>
        <taxon>Pseudomonadati</taxon>
        <taxon>Pseudomonadota</taxon>
        <taxon>Betaproteobacteria</taxon>
        <taxon>Burkholderiales</taxon>
        <taxon>Oxalobacteraceae</taxon>
        <taxon>Collimonas</taxon>
    </lineage>
</organism>
<name>A0ABU9PVP4_9BURK</name>
<evidence type="ECO:0000313" key="8">
    <source>
        <dbReference type="Proteomes" id="UP001495910"/>
    </source>
</evidence>
<keyword evidence="4" id="KW-0472">Membrane</keyword>
<keyword evidence="4" id="KW-1133">Transmembrane helix</keyword>
<dbReference type="PANTHER" id="PTHR30469">
    <property type="entry name" value="MULTIDRUG RESISTANCE PROTEIN MDTA"/>
    <property type="match status" value="1"/>
</dbReference>
<dbReference type="InterPro" id="IPR058627">
    <property type="entry name" value="MdtA-like_C"/>
</dbReference>
<sequence>MNASEPMVAPVKSSPRRKGVAIAVALVFAVAAVAAGVTMLVKSGKAEAKPTQTTPALTVTIARPSQASWAETLTASGAVAPWQEAIIGSQIGGYQLDQVRVNVGDHVKKGQVLARLNPDLLRAEEAQLVAAYDQAEANAKRAISLQGSGGISDQDVLQSTTLAKTARAQLAFKQLQLRYTDVIAPDDGVISSRSATAGSVVSTGQELFRMILKGRLEWRGEVTAEQLARIAASQQVALALPGGGTASAVVRQTAPSLDSSSRLGLVYADIADGQQVRAGMYANGAIALNPKQALVVPAQSIAIRDGHTYVLKFKDDGSNKVERLAVVTGRRQGTDIEIVKGVAPSDQVVVLGAGFLNEGDTVRVASSAADAAAAPAAKEAK</sequence>
<evidence type="ECO:0000313" key="7">
    <source>
        <dbReference type="EMBL" id="MEM4988092.1"/>
    </source>
</evidence>
<comment type="similarity">
    <text evidence="2">Belongs to the membrane fusion protein (MFP) (TC 8.A.1) family.</text>
</comment>
<feature type="transmembrane region" description="Helical" evidence="4">
    <location>
        <begin position="20"/>
        <end position="41"/>
    </location>
</feature>
<dbReference type="EMBL" id="JBANDC010000007">
    <property type="protein sequence ID" value="MEM4988092.1"/>
    <property type="molecule type" value="Genomic_DNA"/>
</dbReference>
<dbReference type="Proteomes" id="UP001495910">
    <property type="component" value="Unassembled WGS sequence"/>
</dbReference>
<accession>A0ABU9PVP4</accession>
<dbReference type="PANTHER" id="PTHR30469:SF15">
    <property type="entry name" value="HLYD FAMILY OF SECRETION PROTEINS"/>
    <property type="match status" value="1"/>
</dbReference>
<dbReference type="Pfam" id="PF25967">
    <property type="entry name" value="RND-MFP_C"/>
    <property type="match status" value="1"/>
</dbReference>
<comment type="caution">
    <text evidence="7">The sequence shown here is derived from an EMBL/GenBank/DDBJ whole genome shotgun (WGS) entry which is preliminary data.</text>
</comment>
<dbReference type="RefSeq" id="WP_342829579.1">
    <property type="nucleotide sequence ID" value="NZ_JBANDC010000007.1"/>
</dbReference>
<comment type="subcellular location">
    <subcellularLocation>
        <location evidence="1">Cell envelope</location>
    </subcellularLocation>
</comment>
<dbReference type="NCBIfam" id="TIGR01730">
    <property type="entry name" value="RND_mfp"/>
    <property type="match status" value="1"/>
</dbReference>
<dbReference type="Gene3D" id="1.10.287.470">
    <property type="entry name" value="Helix hairpin bin"/>
    <property type="match status" value="1"/>
</dbReference>
<evidence type="ECO:0000259" key="5">
    <source>
        <dbReference type="Pfam" id="PF25917"/>
    </source>
</evidence>
<dbReference type="InterPro" id="IPR006143">
    <property type="entry name" value="RND_pump_MFP"/>
</dbReference>
<dbReference type="SUPFAM" id="SSF111369">
    <property type="entry name" value="HlyD-like secretion proteins"/>
    <property type="match status" value="1"/>
</dbReference>
<dbReference type="InterPro" id="IPR058625">
    <property type="entry name" value="MdtA-like_BSH"/>
</dbReference>
<evidence type="ECO:0000256" key="2">
    <source>
        <dbReference type="ARBA" id="ARBA00009477"/>
    </source>
</evidence>
<feature type="domain" description="Multidrug resistance protein MdtA-like C-terminal permuted SH3" evidence="6">
    <location>
        <begin position="292"/>
        <end position="353"/>
    </location>
</feature>
<reference evidence="7 8" key="1">
    <citation type="submission" date="2024-02" db="EMBL/GenBank/DDBJ databases">
        <title>Draft genome sequence of Collimonas sp. strain H4R21, an effective mineral-weathering bacterial strain isolated from the beech rhizosphere.</title>
        <authorList>
            <person name="Morin E."/>
            <person name="Uroz S."/>
            <person name="Leveau J.H.J."/>
            <person name="Kumar R."/>
            <person name="Rey M.W."/>
            <person name="Pham J."/>
        </authorList>
    </citation>
    <scope>NUCLEOTIDE SEQUENCE [LARGE SCALE GENOMIC DNA]</scope>
    <source>
        <strain evidence="7 8">H4R21</strain>
    </source>
</reference>
<evidence type="ECO:0000256" key="3">
    <source>
        <dbReference type="ARBA" id="ARBA00022448"/>
    </source>
</evidence>
<evidence type="ECO:0000259" key="6">
    <source>
        <dbReference type="Pfam" id="PF25967"/>
    </source>
</evidence>
<feature type="domain" description="Multidrug resistance protein MdtA-like barrel-sandwich hybrid" evidence="5">
    <location>
        <begin position="85"/>
        <end position="209"/>
    </location>
</feature>
<keyword evidence="4" id="KW-0812">Transmembrane</keyword>
<dbReference type="Gene3D" id="2.40.420.20">
    <property type="match status" value="1"/>
</dbReference>
<evidence type="ECO:0000256" key="4">
    <source>
        <dbReference type="SAM" id="Phobius"/>
    </source>
</evidence>
<keyword evidence="3" id="KW-0813">Transport</keyword>
<dbReference type="Pfam" id="PF25917">
    <property type="entry name" value="BSH_RND"/>
    <property type="match status" value="1"/>
</dbReference>
<proteinExistence type="inferred from homology"/>
<dbReference type="Gene3D" id="2.40.30.170">
    <property type="match status" value="1"/>
</dbReference>
<dbReference type="Gene3D" id="2.40.50.100">
    <property type="match status" value="1"/>
</dbReference>
<gene>
    <name evidence="7" type="ORF">V8G57_11910</name>
</gene>
<protein>
    <submittedName>
        <fullName evidence="7">Efflux RND transporter periplasmic adaptor subunit</fullName>
    </submittedName>
</protein>
<evidence type="ECO:0000256" key="1">
    <source>
        <dbReference type="ARBA" id="ARBA00004196"/>
    </source>
</evidence>
<keyword evidence="8" id="KW-1185">Reference proteome</keyword>